<feature type="signal peptide" evidence="1">
    <location>
        <begin position="1"/>
        <end position="19"/>
    </location>
</feature>
<evidence type="ECO:0000256" key="1">
    <source>
        <dbReference type="SAM" id="SignalP"/>
    </source>
</evidence>
<name>A0A2P2E278_9LEPT</name>
<gene>
    <name evidence="2" type="ORF">LPTSP4_25360</name>
</gene>
<protein>
    <submittedName>
        <fullName evidence="2">Uncharacterized protein</fullName>
    </submittedName>
</protein>
<dbReference type="Proteomes" id="UP000245133">
    <property type="component" value="Unassembled WGS sequence"/>
</dbReference>
<keyword evidence="1" id="KW-0732">Signal</keyword>
<accession>A0A2P2E278</accession>
<feature type="chain" id="PRO_5015193266" evidence="1">
    <location>
        <begin position="20"/>
        <end position="186"/>
    </location>
</feature>
<sequence length="186" mass="21585">MKVKSVLISAIFFSSLLLAETWEAPKKIGSAIDFAWEEGLLPEDIATYPELRTWALYQSYELEPDSNFYSLENQVARMVPETGLRFFLEKENYTGGALYLYLDLTKFIPLKQAHAQNRRLAILLKGKVRKEIFWGKSKEFQNPVEIEVDSQDFIGSRLEIELIPSQNEVGRFWGIWDACLVKNRNR</sequence>
<dbReference type="AlphaFoldDB" id="A0A2P2E278"/>
<evidence type="ECO:0000313" key="3">
    <source>
        <dbReference type="Proteomes" id="UP000245133"/>
    </source>
</evidence>
<proteinExistence type="predicted"/>
<dbReference type="NCBIfam" id="NF047479">
    <property type="entry name" value="LIC10729_fam"/>
    <property type="match status" value="1"/>
</dbReference>
<comment type="caution">
    <text evidence="2">The sequence shown here is derived from an EMBL/GenBank/DDBJ whole genome shotgun (WGS) entry which is preliminary data.</text>
</comment>
<keyword evidence="3" id="KW-1185">Reference proteome</keyword>
<reference evidence="2 3" key="1">
    <citation type="submission" date="2018-02" db="EMBL/GenBank/DDBJ databases">
        <title>Novel Leptospira species isolated from soil and water in Japan.</title>
        <authorList>
            <person name="Nakao R."/>
            <person name="Masuzawa T."/>
        </authorList>
    </citation>
    <scope>NUCLEOTIDE SEQUENCE [LARGE SCALE GENOMIC DNA]</scope>
    <source>
        <strain evidence="2 3">YH101</strain>
    </source>
</reference>
<organism evidence="2 3">
    <name type="scientific">Leptospira ryugenii</name>
    <dbReference type="NCBI Taxonomy" id="1917863"/>
    <lineage>
        <taxon>Bacteria</taxon>
        <taxon>Pseudomonadati</taxon>
        <taxon>Spirochaetota</taxon>
        <taxon>Spirochaetia</taxon>
        <taxon>Leptospirales</taxon>
        <taxon>Leptospiraceae</taxon>
        <taxon>Leptospira</taxon>
    </lineage>
</organism>
<evidence type="ECO:0000313" key="2">
    <source>
        <dbReference type="EMBL" id="GBF51005.1"/>
    </source>
</evidence>
<dbReference type="EMBL" id="BFBB01000008">
    <property type="protein sequence ID" value="GBF51005.1"/>
    <property type="molecule type" value="Genomic_DNA"/>
</dbReference>